<sequence>MLKNVFYIVFICFSPGFLKAQHLTSKELIAIWKTADVTQSIKAEETYKDLRINRDSVKLKKIFAELDEFLKRNPDERLYIRIVMYKTIAAFEYYKELNEEEWKELQDAMRRVVLLDDEQLISELYSLYSEQFSENVEDIIFYLSKAAEIMQKIGADHFPLVYQRFWYLSYCFFSLQEYDEAIEYAKKGLNLMVKDQHLEFHNFCLMNDIIGASYYELGDAENTIRYYQNILDKLPEYLSYYGKYYDIYKAYEKEFAKIWSAVAKGGIAKGYFLQRKYDEATLLLEDNIRISLQTKQLNDVSKAQNILAQIHVEKGNHHKALQLWKASNYRAAASKAEKYFIQSLQGIAKSFAALGQYDSAYHYNNKYYIAQQELFNRINHSKLKSITARIEYEKLRVELAEANTDVHYQKNIRNLIAGTALVLLLLFFLVYIRYRFRQNMKLQELENQRKIKEIEINNANRRVRQAEQQLRTFREKLIQNSLIIESLSDTEREASAFMQKLITTTILTEDDWEHFKSQFTMVFPFFIPALEQIYPNITQSDIRYLCLVKLDLNHKEIAAALGISPASLRVTWHRFKKRAGIANQEISSHEFVEELDFSGQGN</sequence>
<reference evidence="4" key="1">
    <citation type="submission" date="2016-10" db="EMBL/GenBank/DDBJ databases">
        <authorList>
            <person name="Varghese N."/>
            <person name="Submissions S."/>
        </authorList>
    </citation>
    <scope>NUCLEOTIDE SEQUENCE [LARGE SCALE GENOMIC DNA]</scope>
    <source>
        <strain evidence="4">Jip14</strain>
    </source>
</reference>
<organism evidence="3 4">
    <name type="scientific">Parapedobacter koreensis</name>
    <dbReference type="NCBI Taxonomy" id="332977"/>
    <lineage>
        <taxon>Bacteria</taxon>
        <taxon>Pseudomonadati</taxon>
        <taxon>Bacteroidota</taxon>
        <taxon>Sphingobacteriia</taxon>
        <taxon>Sphingobacteriales</taxon>
        <taxon>Sphingobacteriaceae</taxon>
        <taxon>Parapedobacter</taxon>
    </lineage>
</organism>
<name>A0A1H7TLE4_9SPHI</name>
<proteinExistence type="predicted"/>
<dbReference type="SUPFAM" id="SSF46894">
    <property type="entry name" value="C-terminal effector domain of the bipartite response regulators"/>
    <property type="match status" value="1"/>
</dbReference>
<dbReference type="EMBL" id="FNZR01000011">
    <property type="protein sequence ID" value="SEL85244.1"/>
    <property type="molecule type" value="Genomic_DNA"/>
</dbReference>
<dbReference type="GO" id="GO:0006355">
    <property type="term" value="P:regulation of DNA-templated transcription"/>
    <property type="evidence" value="ECO:0007669"/>
    <property type="project" value="InterPro"/>
</dbReference>
<dbReference type="InterPro" id="IPR011990">
    <property type="entry name" value="TPR-like_helical_dom_sf"/>
</dbReference>
<keyword evidence="2" id="KW-0472">Membrane</keyword>
<feature type="transmembrane region" description="Helical" evidence="2">
    <location>
        <begin position="415"/>
        <end position="434"/>
    </location>
</feature>
<keyword evidence="2" id="KW-1133">Transmembrane helix</keyword>
<dbReference type="Gene3D" id="1.25.40.10">
    <property type="entry name" value="Tetratricopeptide repeat domain"/>
    <property type="match status" value="2"/>
</dbReference>
<dbReference type="STRING" id="332977.SAMN05421740_111122"/>
<dbReference type="GO" id="GO:0003677">
    <property type="term" value="F:DNA binding"/>
    <property type="evidence" value="ECO:0007669"/>
    <property type="project" value="InterPro"/>
</dbReference>
<dbReference type="SUPFAM" id="SSF48452">
    <property type="entry name" value="TPR-like"/>
    <property type="match status" value="2"/>
</dbReference>
<keyword evidence="2" id="KW-0812">Transmembrane</keyword>
<dbReference type="AlphaFoldDB" id="A0A1H7TLE4"/>
<evidence type="ECO:0008006" key="5">
    <source>
        <dbReference type="Google" id="ProtNLM"/>
    </source>
</evidence>
<keyword evidence="4" id="KW-1185">Reference proteome</keyword>
<evidence type="ECO:0000313" key="3">
    <source>
        <dbReference type="EMBL" id="SEL85244.1"/>
    </source>
</evidence>
<keyword evidence="1" id="KW-0175">Coiled coil</keyword>
<dbReference type="InterPro" id="IPR016032">
    <property type="entry name" value="Sig_transdc_resp-reg_C-effctor"/>
</dbReference>
<protein>
    <recommendedName>
        <fullName evidence="5">Tetratricopeptide repeat-containing protein</fullName>
    </recommendedName>
</protein>
<evidence type="ECO:0000256" key="2">
    <source>
        <dbReference type="SAM" id="Phobius"/>
    </source>
</evidence>
<evidence type="ECO:0000313" key="4">
    <source>
        <dbReference type="Proteomes" id="UP000198916"/>
    </source>
</evidence>
<dbReference type="Proteomes" id="UP000198916">
    <property type="component" value="Unassembled WGS sequence"/>
</dbReference>
<gene>
    <name evidence="3" type="ORF">SAMN05421740_111122</name>
</gene>
<feature type="coiled-coil region" evidence="1">
    <location>
        <begin position="442"/>
        <end position="476"/>
    </location>
</feature>
<accession>A0A1H7TLE4</accession>
<evidence type="ECO:0000256" key="1">
    <source>
        <dbReference type="SAM" id="Coils"/>
    </source>
</evidence>